<evidence type="ECO:0000313" key="7">
    <source>
        <dbReference type="Proteomes" id="UP000095453"/>
    </source>
</evidence>
<evidence type="ECO:0000313" key="10">
    <source>
        <dbReference type="Proteomes" id="UP000286271"/>
    </source>
</evidence>
<evidence type="ECO:0000313" key="6">
    <source>
        <dbReference type="Proteomes" id="UP000049828"/>
    </source>
</evidence>
<dbReference type="GeneID" id="75163975"/>
<name>A0A0M6WEN6_9FIRM</name>
<protein>
    <submittedName>
        <fullName evidence="1">Uncharacterized protein</fullName>
    </submittedName>
</protein>
<dbReference type="EMBL" id="QSIQ01000052">
    <property type="protein sequence ID" value="RHC98105.1"/>
    <property type="molecule type" value="Genomic_DNA"/>
</dbReference>
<dbReference type="AlphaFoldDB" id="A0A0M6WEN6"/>
<evidence type="ECO:0000313" key="2">
    <source>
        <dbReference type="EMBL" id="CUM79135.1"/>
    </source>
</evidence>
<gene>
    <name evidence="5" type="ORF">DW707_04400</name>
    <name evidence="4" type="ORF">DW813_16675</name>
    <name evidence="3" type="ORF">DWY29_00910</name>
    <name evidence="2" type="ORF">ERS852444_00513</name>
    <name evidence="1" type="ORF">RIL183_02051</name>
</gene>
<dbReference type="EMBL" id="CYXX01000002">
    <property type="protein sequence ID" value="CUM79135.1"/>
    <property type="molecule type" value="Genomic_DNA"/>
</dbReference>
<proteinExistence type="predicted"/>
<evidence type="ECO:0000313" key="8">
    <source>
        <dbReference type="Proteomes" id="UP000266391"/>
    </source>
</evidence>
<reference evidence="8 9" key="3">
    <citation type="submission" date="2018-08" db="EMBL/GenBank/DDBJ databases">
        <title>A genome reference for cultivated species of the human gut microbiota.</title>
        <authorList>
            <person name="Zou Y."/>
            <person name="Xue W."/>
            <person name="Luo G."/>
        </authorList>
    </citation>
    <scope>NUCLEOTIDE SEQUENCE [LARGE SCALE GENOMIC DNA]</scope>
    <source>
        <strain evidence="3 9">AF24-4</strain>
        <strain evidence="5 10">AM27-11</strain>
        <strain evidence="4 8">AM32-8LB</strain>
    </source>
</reference>
<evidence type="ECO:0000313" key="3">
    <source>
        <dbReference type="EMBL" id="RGR71424.1"/>
    </source>
</evidence>
<dbReference type="Proteomes" id="UP000266391">
    <property type="component" value="Unassembled WGS sequence"/>
</dbReference>
<dbReference type="EMBL" id="QRUN01000001">
    <property type="protein sequence ID" value="RGR71424.1"/>
    <property type="molecule type" value="Genomic_DNA"/>
</dbReference>
<reference evidence="1" key="2">
    <citation type="submission" date="2015-05" db="EMBL/GenBank/DDBJ databases">
        <authorList>
            <person name="Wang D.B."/>
            <person name="Wang M."/>
        </authorList>
    </citation>
    <scope>NUCLEOTIDE SEQUENCE [LARGE SCALE GENOMIC DNA]</scope>
    <source>
        <strain evidence="1">L1-83</strain>
    </source>
</reference>
<dbReference type="EMBL" id="CVRS01000016">
    <property type="protein sequence ID" value="CRL33430.1"/>
    <property type="molecule type" value="Genomic_DNA"/>
</dbReference>
<accession>A0A0M6WEN6</accession>
<dbReference type="Proteomes" id="UP000095453">
    <property type="component" value="Unassembled WGS sequence"/>
</dbReference>
<evidence type="ECO:0000313" key="9">
    <source>
        <dbReference type="Proteomes" id="UP000285820"/>
    </source>
</evidence>
<sequence>MELQINCMQSLYRKMEMSQRKNKGYFSIMSNETETSLNSPAQEKVQRGFSIHDAYSIMKSSGTKFSVGNLATVSENLDKRVDTERYSIESTSEIAGYWQIYDKTLNQTFVLNPDTTTLQTDTNTNKNYIVFQNVFGEPENVMYADNELVGALKQFLNTDSIPTTSLNENYVIDINKFTGIESLKVKGNEGAGSWNLICNQEQKEKLQELANLYKEKYPNLVKTDGMAMGFADAEVAGQAVRTENGIMLIACNGLNYMDNVDPSKSWHIMYSINDTDMYKKIMNAMTEGYIIGKDIENVSKWEKYFEEKELSYERILSDEELELLQMNKI</sequence>
<keyword evidence="6" id="KW-1185">Reference proteome</keyword>
<dbReference type="Proteomes" id="UP000049828">
    <property type="component" value="Unassembled WGS sequence"/>
</dbReference>
<organism evidence="1 6">
    <name type="scientific">Roseburia inulinivorans</name>
    <dbReference type="NCBI Taxonomy" id="360807"/>
    <lineage>
        <taxon>Bacteria</taxon>
        <taxon>Bacillati</taxon>
        <taxon>Bacillota</taxon>
        <taxon>Clostridia</taxon>
        <taxon>Lachnospirales</taxon>
        <taxon>Lachnospiraceae</taxon>
        <taxon>Roseburia</taxon>
    </lineage>
</organism>
<reference evidence="6" key="1">
    <citation type="submission" date="2015-05" db="EMBL/GenBank/DDBJ databases">
        <authorList>
            <consortium name="Pathogen Informatics"/>
        </authorList>
    </citation>
    <scope>NUCLEOTIDE SEQUENCE [LARGE SCALE GENOMIC DNA]</scope>
    <source>
        <strain evidence="2 7">2789STDY5608887</strain>
        <strain evidence="6">L1-83</strain>
    </source>
</reference>
<dbReference type="EMBL" id="QSKW01000004">
    <property type="protein sequence ID" value="RHE99392.1"/>
    <property type="molecule type" value="Genomic_DNA"/>
</dbReference>
<dbReference type="RefSeq" id="WP_055039155.1">
    <property type="nucleotide sequence ID" value="NZ_CVRS01000016.1"/>
</dbReference>
<evidence type="ECO:0000313" key="4">
    <source>
        <dbReference type="EMBL" id="RHC98105.1"/>
    </source>
</evidence>
<dbReference type="Proteomes" id="UP000286271">
    <property type="component" value="Unassembled WGS sequence"/>
</dbReference>
<evidence type="ECO:0000313" key="1">
    <source>
        <dbReference type="EMBL" id="CRL33430.1"/>
    </source>
</evidence>
<dbReference type="Proteomes" id="UP000285820">
    <property type="component" value="Unassembled WGS sequence"/>
</dbReference>
<dbReference type="OrthoDB" id="2026890at2"/>
<evidence type="ECO:0000313" key="5">
    <source>
        <dbReference type="EMBL" id="RHE99392.1"/>
    </source>
</evidence>